<dbReference type="PANTHER" id="PTHR45138:SF9">
    <property type="entry name" value="DIGUANYLATE CYCLASE DGCM-RELATED"/>
    <property type="match status" value="1"/>
</dbReference>
<dbReference type="PANTHER" id="PTHR45138">
    <property type="entry name" value="REGULATORY COMPONENTS OF SENSORY TRANSDUCTION SYSTEM"/>
    <property type="match status" value="1"/>
</dbReference>
<dbReference type="EMBL" id="CP000510">
    <property type="protein sequence ID" value="ABM04782.1"/>
    <property type="molecule type" value="Genomic_DNA"/>
</dbReference>
<sequence length="409" mass="46745">MINKDVTQEACIDYELTVSNDANEQTERRKSVSSTNITRSFFSLGRTALTDLLSTNLHSKDFVNTRTSFITSRLWLICIFFALSVPVCSFLDFILFSQQEARYLFAARLLLSFCLFILAFILKNQPSVRTVRIVMPIVFLVPMFFFIFTMVIISPTPNENIPAIFEMMPYFILAMLGLFPLTISGGALVISLISIQFVGFELWISNNSYWVIFNDIWLFLLFAGISLWLQVGQLSMLMKLYRESTVDPLTKLINRRVLFRLAANDLEKQSNFCLIMFDLDRFKRINDTYGHGVGDKVLVSIAQVIQRELRQSDIVARFGGEEFVAILPEIGLEQATRIGQRIRRMISQESVQLTDGLVIKTTSSIGVTQKRVNESLDETLKRADDFLYYAKENGRNQVVSDIDNINPSL</sequence>
<feature type="transmembrane region" description="Helical" evidence="4">
    <location>
        <begin position="74"/>
        <end position="97"/>
    </location>
</feature>
<feature type="domain" description="GGDEF" evidence="5">
    <location>
        <begin position="270"/>
        <end position="403"/>
    </location>
</feature>
<dbReference type="NCBIfam" id="TIGR00254">
    <property type="entry name" value="GGDEF"/>
    <property type="match status" value="1"/>
</dbReference>
<name>A1SZ67_PSYIN</name>
<dbReference type="SMART" id="SM00267">
    <property type="entry name" value="GGDEF"/>
    <property type="match status" value="1"/>
</dbReference>
<evidence type="ECO:0000313" key="7">
    <source>
        <dbReference type="Proteomes" id="UP000000639"/>
    </source>
</evidence>
<comment type="catalytic activity">
    <reaction evidence="3">
        <text>2 GTP = 3',3'-c-di-GMP + 2 diphosphate</text>
        <dbReference type="Rhea" id="RHEA:24898"/>
        <dbReference type="ChEBI" id="CHEBI:33019"/>
        <dbReference type="ChEBI" id="CHEBI:37565"/>
        <dbReference type="ChEBI" id="CHEBI:58805"/>
        <dbReference type="EC" id="2.7.7.65"/>
    </reaction>
</comment>
<feature type="transmembrane region" description="Helical" evidence="4">
    <location>
        <begin position="103"/>
        <end position="122"/>
    </location>
</feature>
<dbReference type="Proteomes" id="UP000000639">
    <property type="component" value="Chromosome"/>
</dbReference>
<dbReference type="EC" id="2.7.7.65" evidence="2"/>
<reference evidence="6 7" key="1">
    <citation type="submission" date="2007-01" db="EMBL/GenBank/DDBJ databases">
        <title>Complete sequence of Psychromonas ingrahamii 37.</title>
        <authorList>
            <consortium name="US DOE Joint Genome Institute"/>
            <person name="Copeland A."/>
            <person name="Lucas S."/>
            <person name="Lapidus A."/>
            <person name="Barry K."/>
            <person name="Detter J.C."/>
            <person name="Glavina del Rio T."/>
            <person name="Hammon N."/>
            <person name="Israni S."/>
            <person name="Dalin E."/>
            <person name="Tice H."/>
            <person name="Pitluck S."/>
            <person name="Thompson L.S."/>
            <person name="Brettin T."/>
            <person name="Bruce D."/>
            <person name="Han C."/>
            <person name="Tapia R."/>
            <person name="Schmutz J."/>
            <person name="Larimer F."/>
            <person name="Land M."/>
            <person name="Hauser L."/>
            <person name="Kyrpides N."/>
            <person name="Ivanova N."/>
            <person name="Staley J."/>
            <person name="Richardson P."/>
        </authorList>
    </citation>
    <scope>NUCLEOTIDE SEQUENCE [LARGE SCALE GENOMIC DNA]</scope>
    <source>
        <strain evidence="6 7">37</strain>
    </source>
</reference>
<accession>A1SZ67</accession>
<keyword evidence="4" id="KW-1133">Transmembrane helix</keyword>
<evidence type="ECO:0000256" key="4">
    <source>
        <dbReference type="SAM" id="Phobius"/>
    </source>
</evidence>
<gene>
    <name evidence="6" type="ordered locus">Ping_3083</name>
</gene>
<dbReference type="HOGENOM" id="CLU_000445_11_1_6"/>
<feature type="transmembrane region" description="Helical" evidence="4">
    <location>
        <begin position="210"/>
        <end position="229"/>
    </location>
</feature>
<dbReference type="RefSeq" id="WP_011771336.1">
    <property type="nucleotide sequence ID" value="NC_008709.1"/>
</dbReference>
<dbReference type="FunFam" id="3.30.70.270:FF:000001">
    <property type="entry name" value="Diguanylate cyclase domain protein"/>
    <property type="match status" value="1"/>
</dbReference>
<dbReference type="CDD" id="cd01949">
    <property type="entry name" value="GGDEF"/>
    <property type="match status" value="1"/>
</dbReference>
<keyword evidence="4" id="KW-0812">Transmembrane</keyword>
<keyword evidence="4" id="KW-0472">Membrane</keyword>
<protein>
    <recommendedName>
        <fullName evidence="2">diguanylate cyclase</fullName>
        <ecNumber evidence="2">2.7.7.65</ecNumber>
    </recommendedName>
</protein>
<keyword evidence="7" id="KW-1185">Reference proteome</keyword>
<evidence type="ECO:0000256" key="3">
    <source>
        <dbReference type="ARBA" id="ARBA00034247"/>
    </source>
</evidence>
<dbReference type="InterPro" id="IPR000160">
    <property type="entry name" value="GGDEF_dom"/>
</dbReference>
<dbReference type="AlphaFoldDB" id="A1SZ67"/>
<evidence type="ECO:0000313" key="6">
    <source>
        <dbReference type="EMBL" id="ABM04782.1"/>
    </source>
</evidence>
<dbReference type="STRING" id="357804.Ping_3083"/>
<dbReference type="eggNOG" id="COG3706">
    <property type="taxonomic scope" value="Bacteria"/>
</dbReference>
<dbReference type="GO" id="GO:0052621">
    <property type="term" value="F:diguanylate cyclase activity"/>
    <property type="evidence" value="ECO:0007669"/>
    <property type="project" value="UniProtKB-EC"/>
</dbReference>
<dbReference type="InterPro" id="IPR050469">
    <property type="entry name" value="Diguanylate_Cyclase"/>
</dbReference>
<dbReference type="SUPFAM" id="SSF55073">
    <property type="entry name" value="Nucleotide cyclase"/>
    <property type="match status" value="1"/>
</dbReference>
<comment type="cofactor">
    <cofactor evidence="1">
        <name>Mg(2+)</name>
        <dbReference type="ChEBI" id="CHEBI:18420"/>
    </cofactor>
</comment>
<evidence type="ECO:0000256" key="2">
    <source>
        <dbReference type="ARBA" id="ARBA00012528"/>
    </source>
</evidence>
<organism evidence="6 7">
    <name type="scientific">Psychromonas ingrahamii (strain DSM 17664 / CCUG 51855 / 37)</name>
    <dbReference type="NCBI Taxonomy" id="357804"/>
    <lineage>
        <taxon>Bacteria</taxon>
        <taxon>Pseudomonadati</taxon>
        <taxon>Pseudomonadota</taxon>
        <taxon>Gammaproteobacteria</taxon>
        <taxon>Alteromonadales</taxon>
        <taxon>Psychromonadaceae</taxon>
        <taxon>Psychromonas</taxon>
    </lineage>
</organism>
<dbReference type="OrthoDB" id="9812260at2"/>
<dbReference type="Pfam" id="PF00990">
    <property type="entry name" value="GGDEF"/>
    <property type="match status" value="1"/>
</dbReference>
<evidence type="ECO:0000256" key="1">
    <source>
        <dbReference type="ARBA" id="ARBA00001946"/>
    </source>
</evidence>
<evidence type="ECO:0000259" key="5">
    <source>
        <dbReference type="PROSITE" id="PS50887"/>
    </source>
</evidence>
<dbReference type="PROSITE" id="PS50887">
    <property type="entry name" value="GGDEF"/>
    <property type="match status" value="1"/>
</dbReference>
<dbReference type="KEGG" id="pin:Ping_3083"/>
<feature type="transmembrane region" description="Helical" evidence="4">
    <location>
        <begin position="160"/>
        <end position="179"/>
    </location>
</feature>
<dbReference type="InterPro" id="IPR043128">
    <property type="entry name" value="Rev_trsase/Diguanyl_cyclase"/>
</dbReference>
<feature type="transmembrane region" description="Helical" evidence="4">
    <location>
        <begin position="134"/>
        <end position="154"/>
    </location>
</feature>
<dbReference type="InterPro" id="IPR029787">
    <property type="entry name" value="Nucleotide_cyclase"/>
</dbReference>
<dbReference type="Gene3D" id="3.30.70.270">
    <property type="match status" value="1"/>
</dbReference>
<proteinExistence type="predicted"/>